<gene>
    <name evidence="2" type="ORF">HJC23_007560</name>
</gene>
<keyword evidence="3" id="KW-1185">Reference proteome</keyword>
<organism evidence="2 3">
    <name type="scientific">Cyclotella cryptica</name>
    <dbReference type="NCBI Taxonomy" id="29204"/>
    <lineage>
        <taxon>Eukaryota</taxon>
        <taxon>Sar</taxon>
        <taxon>Stramenopiles</taxon>
        <taxon>Ochrophyta</taxon>
        <taxon>Bacillariophyta</taxon>
        <taxon>Coscinodiscophyceae</taxon>
        <taxon>Thalassiosirophycidae</taxon>
        <taxon>Stephanodiscales</taxon>
        <taxon>Stephanodiscaceae</taxon>
        <taxon>Cyclotella</taxon>
    </lineage>
</organism>
<accession>A0ABD3QRH3</accession>
<feature type="transmembrane region" description="Helical" evidence="1">
    <location>
        <begin position="184"/>
        <end position="203"/>
    </location>
</feature>
<proteinExistence type="predicted"/>
<reference evidence="2 3" key="1">
    <citation type="journal article" date="2020" name="G3 (Bethesda)">
        <title>Improved Reference Genome for Cyclotella cryptica CCMP332, a Model for Cell Wall Morphogenesis, Salinity Adaptation, and Lipid Production in Diatoms (Bacillariophyta).</title>
        <authorList>
            <person name="Roberts W.R."/>
            <person name="Downey K.M."/>
            <person name="Ruck E.C."/>
            <person name="Traller J.C."/>
            <person name="Alverson A.J."/>
        </authorList>
    </citation>
    <scope>NUCLEOTIDE SEQUENCE [LARGE SCALE GENOMIC DNA]</scope>
    <source>
        <strain evidence="2 3">CCMP332</strain>
    </source>
</reference>
<keyword evidence="1" id="KW-1133">Transmembrane helix</keyword>
<evidence type="ECO:0000313" key="2">
    <source>
        <dbReference type="EMBL" id="KAL3802783.1"/>
    </source>
</evidence>
<evidence type="ECO:0000256" key="1">
    <source>
        <dbReference type="SAM" id="Phobius"/>
    </source>
</evidence>
<dbReference type="EMBL" id="JABMIG020000017">
    <property type="protein sequence ID" value="KAL3802783.1"/>
    <property type="molecule type" value="Genomic_DNA"/>
</dbReference>
<dbReference type="Proteomes" id="UP001516023">
    <property type="component" value="Unassembled WGS sequence"/>
</dbReference>
<evidence type="ECO:0000313" key="3">
    <source>
        <dbReference type="Proteomes" id="UP001516023"/>
    </source>
</evidence>
<keyword evidence="1" id="KW-0812">Transmembrane</keyword>
<feature type="transmembrane region" description="Helical" evidence="1">
    <location>
        <begin position="12"/>
        <end position="31"/>
    </location>
</feature>
<feature type="transmembrane region" description="Helical" evidence="1">
    <location>
        <begin position="38"/>
        <end position="65"/>
    </location>
</feature>
<protein>
    <submittedName>
        <fullName evidence="2">Uncharacterized protein</fullName>
    </submittedName>
</protein>
<sequence length="223" mass="23604">MPDGDIFGVPRVLGYFAVSLVLVGVSIPTYVKRRIERIAIAPMVSCVMASKMQFFAFISSLLVLINTGHSFSPASTLHPASRLSTWQPVDSPISRPCRTNLILFASPNDPETEAESVAQEESVPSNTPVATKAEPAVAEADSAPYPVDLPSPLLLSASMVLAIASTGSLFELTGGAPTLGFGPTAAIAAIGLPSCLFLFYAAILKGMAETEEDDRQYNKPRGF</sequence>
<dbReference type="AlphaFoldDB" id="A0ABD3QRH3"/>
<comment type="caution">
    <text evidence="2">The sequence shown here is derived from an EMBL/GenBank/DDBJ whole genome shotgun (WGS) entry which is preliminary data.</text>
</comment>
<keyword evidence="1" id="KW-0472">Membrane</keyword>
<name>A0ABD3QRH3_9STRA</name>